<name>A0A1I1CHK7_9PSEU</name>
<sequence>MVSEKLDAHPLPPRAAAHSLPPDFAEALRQAISRRGLSLARLRAHLVQRGVPVGQSTLSYWQRGVRRPELPKAMAAVRALESVLELPQGSLVALLGNRTAESARLMPASFADLRHGDSGPIADRLLSQLGAYPSSNWYNADLELLSVHDTVTFDAQYRQRGISTRLVTRSRKQGPDRYVTLYNGDEGCRIEDAALHTAEGCRVGRMRRDDGGNTLVVELLFDRVLPADTIHVFCFEIRDDSGGISPGYFRLFRDQCASYLLQMRFHRRALPARCTRQFRTREDAVPVESADLPCDVGGVTSAFFRDAGPGLAGIAVEWT</sequence>
<dbReference type="OrthoDB" id="3690688at2"/>
<dbReference type="STRING" id="490629.SAMN05216266_12961"/>
<keyword evidence="2" id="KW-1185">Reference proteome</keyword>
<evidence type="ECO:0000313" key="1">
    <source>
        <dbReference type="EMBL" id="SFB62014.1"/>
    </source>
</evidence>
<evidence type="ECO:0000313" key="2">
    <source>
        <dbReference type="Proteomes" id="UP000243799"/>
    </source>
</evidence>
<protein>
    <submittedName>
        <fullName evidence="1">Uncharacterized protein</fullName>
    </submittedName>
</protein>
<dbReference type="Proteomes" id="UP000243799">
    <property type="component" value="Unassembled WGS sequence"/>
</dbReference>
<proteinExistence type="predicted"/>
<dbReference type="AlphaFoldDB" id="A0A1I1CHK7"/>
<dbReference type="EMBL" id="FOKG01000029">
    <property type="protein sequence ID" value="SFB62014.1"/>
    <property type="molecule type" value="Genomic_DNA"/>
</dbReference>
<gene>
    <name evidence="1" type="ORF">SAMN05216266_12961</name>
</gene>
<accession>A0A1I1CHK7</accession>
<dbReference type="CDD" id="cd00093">
    <property type="entry name" value="HTH_XRE"/>
    <property type="match status" value="1"/>
</dbReference>
<organism evidence="1 2">
    <name type="scientific">Amycolatopsis marina</name>
    <dbReference type="NCBI Taxonomy" id="490629"/>
    <lineage>
        <taxon>Bacteria</taxon>
        <taxon>Bacillati</taxon>
        <taxon>Actinomycetota</taxon>
        <taxon>Actinomycetes</taxon>
        <taxon>Pseudonocardiales</taxon>
        <taxon>Pseudonocardiaceae</taxon>
        <taxon>Amycolatopsis</taxon>
    </lineage>
</organism>
<dbReference type="InterPro" id="IPR001387">
    <property type="entry name" value="Cro/C1-type_HTH"/>
</dbReference>
<reference evidence="2" key="1">
    <citation type="submission" date="2016-10" db="EMBL/GenBank/DDBJ databases">
        <authorList>
            <person name="Varghese N."/>
            <person name="Submissions S."/>
        </authorList>
    </citation>
    <scope>NUCLEOTIDE SEQUENCE [LARGE SCALE GENOMIC DNA]</scope>
    <source>
        <strain evidence="2">CGMCC 4.3568</strain>
    </source>
</reference>